<dbReference type="EMBL" id="BRYB01002846">
    <property type="protein sequence ID" value="GMI26361.1"/>
    <property type="molecule type" value="Genomic_DNA"/>
</dbReference>
<comment type="caution">
    <text evidence="2">The sequence shown here is derived from an EMBL/GenBank/DDBJ whole genome shotgun (WGS) entry which is preliminary data.</text>
</comment>
<sequence length="110" mass="11929">YCDAQTLCACSQVSRLWCAIAGSDEFWEQLCQERFGVSPKEIDPPPDPTKLLYILTHRSLQTIKRSPSCSGLGGEKSWQGILGETYRTSPHMSGPGANASTAMVLHAASV</sequence>
<dbReference type="Gene3D" id="1.20.1280.50">
    <property type="match status" value="1"/>
</dbReference>
<organism evidence="2 3">
    <name type="scientific">Tetraparma gracilis</name>
    <dbReference type="NCBI Taxonomy" id="2962635"/>
    <lineage>
        <taxon>Eukaryota</taxon>
        <taxon>Sar</taxon>
        <taxon>Stramenopiles</taxon>
        <taxon>Ochrophyta</taxon>
        <taxon>Bolidophyceae</taxon>
        <taxon>Parmales</taxon>
        <taxon>Triparmaceae</taxon>
        <taxon>Tetraparma</taxon>
    </lineage>
</organism>
<gene>
    <name evidence="2" type="ORF">TeGR_g519</name>
</gene>
<evidence type="ECO:0000313" key="3">
    <source>
        <dbReference type="Proteomes" id="UP001165060"/>
    </source>
</evidence>
<evidence type="ECO:0000259" key="1">
    <source>
        <dbReference type="Pfam" id="PF12937"/>
    </source>
</evidence>
<feature type="domain" description="F-box" evidence="1">
    <location>
        <begin position="1"/>
        <end position="32"/>
    </location>
</feature>
<keyword evidence="3" id="KW-1185">Reference proteome</keyword>
<protein>
    <recommendedName>
        <fullName evidence="1">F-box domain-containing protein</fullName>
    </recommendedName>
</protein>
<evidence type="ECO:0000313" key="2">
    <source>
        <dbReference type="EMBL" id="GMI26361.1"/>
    </source>
</evidence>
<dbReference type="InterPro" id="IPR036047">
    <property type="entry name" value="F-box-like_dom_sf"/>
</dbReference>
<dbReference type="Proteomes" id="UP001165060">
    <property type="component" value="Unassembled WGS sequence"/>
</dbReference>
<dbReference type="Pfam" id="PF12937">
    <property type="entry name" value="F-box-like"/>
    <property type="match status" value="1"/>
</dbReference>
<name>A0ABQ6MHB8_9STRA</name>
<dbReference type="InterPro" id="IPR001810">
    <property type="entry name" value="F-box_dom"/>
</dbReference>
<proteinExistence type="predicted"/>
<feature type="non-terminal residue" evidence="2">
    <location>
        <position position="1"/>
    </location>
</feature>
<reference evidence="2 3" key="1">
    <citation type="journal article" date="2023" name="Commun. Biol.">
        <title>Genome analysis of Parmales, the sister group of diatoms, reveals the evolutionary specialization of diatoms from phago-mixotrophs to photoautotrophs.</title>
        <authorList>
            <person name="Ban H."/>
            <person name="Sato S."/>
            <person name="Yoshikawa S."/>
            <person name="Yamada K."/>
            <person name="Nakamura Y."/>
            <person name="Ichinomiya M."/>
            <person name="Sato N."/>
            <person name="Blanc-Mathieu R."/>
            <person name="Endo H."/>
            <person name="Kuwata A."/>
            <person name="Ogata H."/>
        </authorList>
    </citation>
    <scope>NUCLEOTIDE SEQUENCE [LARGE SCALE GENOMIC DNA]</scope>
</reference>
<dbReference type="SUPFAM" id="SSF81383">
    <property type="entry name" value="F-box domain"/>
    <property type="match status" value="1"/>
</dbReference>
<accession>A0ABQ6MHB8</accession>